<dbReference type="PANTHER" id="PTHR30462">
    <property type="entry name" value="INTERMEMBRANE TRANSPORT PROTEIN PQIB-RELATED"/>
    <property type="match status" value="1"/>
</dbReference>
<keyword evidence="5 8" id="KW-1133">Transmembrane helix</keyword>
<dbReference type="Proteomes" id="UP000244173">
    <property type="component" value="Chromosome"/>
</dbReference>
<dbReference type="Pfam" id="PF04403">
    <property type="entry name" value="PqiA"/>
    <property type="match status" value="1"/>
</dbReference>
<dbReference type="OrthoDB" id="9800207at2"/>
<evidence type="ECO:0000313" key="9">
    <source>
        <dbReference type="EMBL" id="AVY96026.1"/>
    </source>
</evidence>
<keyword evidence="4 8" id="KW-0812">Transmembrane</keyword>
<gene>
    <name evidence="9" type="ORF">DAI18_08585</name>
</gene>
<feature type="transmembrane region" description="Helical" evidence="8">
    <location>
        <begin position="156"/>
        <end position="183"/>
    </location>
</feature>
<evidence type="ECO:0000256" key="6">
    <source>
        <dbReference type="ARBA" id="ARBA00023136"/>
    </source>
</evidence>
<protein>
    <submittedName>
        <fullName evidence="9">Paraquat-inducible membrane protein A</fullName>
    </submittedName>
</protein>
<evidence type="ECO:0000256" key="5">
    <source>
        <dbReference type="ARBA" id="ARBA00022989"/>
    </source>
</evidence>
<evidence type="ECO:0000256" key="4">
    <source>
        <dbReference type="ARBA" id="ARBA00022692"/>
    </source>
</evidence>
<accession>A0A2S0PF76</accession>
<reference evidence="9 10" key="1">
    <citation type="submission" date="2018-04" db="EMBL/GenBank/DDBJ databases">
        <title>Denitrifier Microvirgula.</title>
        <authorList>
            <person name="Anderson E."/>
            <person name="Jang J."/>
            <person name="Ishii S."/>
        </authorList>
    </citation>
    <scope>NUCLEOTIDE SEQUENCE [LARGE SCALE GENOMIC DNA]</scope>
    <source>
        <strain evidence="9 10">BE2.4</strain>
    </source>
</reference>
<dbReference type="EMBL" id="CP028519">
    <property type="protein sequence ID" value="AVY96026.1"/>
    <property type="molecule type" value="Genomic_DNA"/>
</dbReference>
<feature type="transmembrane region" description="Helical" evidence="8">
    <location>
        <begin position="110"/>
        <end position="136"/>
    </location>
</feature>
<evidence type="ECO:0000256" key="7">
    <source>
        <dbReference type="SAM" id="MobiDB-lite"/>
    </source>
</evidence>
<organism evidence="9 10">
    <name type="scientific">Microvirgula aerodenitrificans</name>
    <dbReference type="NCBI Taxonomy" id="57480"/>
    <lineage>
        <taxon>Bacteria</taxon>
        <taxon>Pseudomonadati</taxon>
        <taxon>Pseudomonadota</taxon>
        <taxon>Betaproteobacteria</taxon>
        <taxon>Neisseriales</taxon>
        <taxon>Aquaspirillaceae</taxon>
        <taxon>Microvirgula</taxon>
    </lineage>
</organism>
<evidence type="ECO:0000256" key="2">
    <source>
        <dbReference type="ARBA" id="ARBA00022475"/>
    </source>
</evidence>
<keyword evidence="10" id="KW-1185">Reference proteome</keyword>
<evidence type="ECO:0000256" key="8">
    <source>
        <dbReference type="SAM" id="Phobius"/>
    </source>
</evidence>
<feature type="transmembrane region" description="Helical" evidence="8">
    <location>
        <begin position="237"/>
        <end position="254"/>
    </location>
</feature>
<keyword evidence="6 8" id="KW-0472">Membrane</keyword>
<evidence type="ECO:0000313" key="10">
    <source>
        <dbReference type="Proteomes" id="UP000244173"/>
    </source>
</evidence>
<dbReference type="GO" id="GO:0005886">
    <property type="term" value="C:plasma membrane"/>
    <property type="evidence" value="ECO:0007669"/>
    <property type="project" value="UniProtKB-SubCell"/>
</dbReference>
<comment type="subcellular location">
    <subcellularLocation>
        <location evidence="1">Cell inner membrane</location>
    </subcellularLocation>
</comment>
<feature type="transmembrane region" description="Helical" evidence="8">
    <location>
        <begin position="204"/>
        <end position="225"/>
    </location>
</feature>
<proteinExistence type="predicted"/>
<keyword evidence="2" id="KW-1003">Cell membrane</keyword>
<dbReference type="KEGG" id="maer:DAI18_08585"/>
<dbReference type="InterPro" id="IPR007498">
    <property type="entry name" value="PqiA-like"/>
</dbReference>
<dbReference type="PANTHER" id="PTHR30462:SF3">
    <property type="entry name" value="INTERMEMBRANE TRANSPORT PROTEIN PQIA"/>
    <property type="match status" value="1"/>
</dbReference>
<dbReference type="AlphaFoldDB" id="A0A2S0PF76"/>
<keyword evidence="3" id="KW-0997">Cell inner membrane</keyword>
<evidence type="ECO:0000256" key="1">
    <source>
        <dbReference type="ARBA" id="ARBA00004533"/>
    </source>
</evidence>
<feature type="region of interest" description="Disordered" evidence="7">
    <location>
        <begin position="1"/>
        <end position="44"/>
    </location>
</feature>
<sequence>MGDDRGVPARRAGLGGQADPLRQRDARPVAVGAAAADPDDGRHVGVVSPRRDLAPAGEPAVTVWRTARQRGLASCHACGLLSRLPADGHGHCPRCDAMLHVRKPASLARAWALLLAAMILYIPANALPIMITGSIVGVQADTILSGVVYLWISGSWPLALLVFFASIMVPLLKMIALTLLLITTQRRSTWLPQQRLKLYRLVEFVGRWSMLDIYVVAILAALVQIQSLASINPGPGAVAFAAVVVLTMLSALSFDPRLIWDPLDDQPDVDRPGEPHVAKP</sequence>
<dbReference type="STRING" id="1122240.GCA_000620105_02263"/>
<evidence type="ECO:0000256" key="3">
    <source>
        <dbReference type="ARBA" id="ARBA00022519"/>
    </source>
</evidence>
<dbReference type="InterPro" id="IPR051800">
    <property type="entry name" value="PqiA-PqiB_transport"/>
</dbReference>
<name>A0A2S0PF76_9NEIS</name>